<evidence type="ECO:0000256" key="3">
    <source>
        <dbReference type="SAM" id="Phobius"/>
    </source>
</evidence>
<protein>
    <submittedName>
        <fullName evidence="5">Unannotated protein</fullName>
    </submittedName>
</protein>
<dbReference type="SUPFAM" id="SSF81296">
    <property type="entry name" value="E set domains"/>
    <property type="match status" value="1"/>
</dbReference>
<dbReference type="InterPro" id="IPR014755">
    <property type="entry name" value="Cu-Rt/internalin_Ig-like"/>
</dbReference>
<accession>A0A6J6JIU7</accession>
<feature type="domain" description="CopC" evidence="4">
    <location>
        <begin position="24"/>
        <end position="120"/>
    </location>
</feature>
<proteinExistence type="predicted"/>
<keyword evidence="3" id="KW-0812">Transmembrane</keyword>
<keyword evidence="3" id="KW-0472">Membrane</keyword>
<dbReference type="InterPro" id="IPR014756">
    <property type="entry name" value="Ig_E-set"/>
</dbReference>
<gene>
    <name evidence="5" type="ORF">UFOPK2131_00614</name>
</gene>
<dbReference type="Gene3D" id="2.60.40.1220">
    <property type="match status" value="1"/>
</dbReference>
<dbReference type="AlphaFoldDB" id="A0A6J6JIU7"/>
<name>A0A6J6JIU7_9ZZZZ</name>
<organism evidence="5">
    <name type="scientific">freshwater metagenome</name>
    <dbReference type="NCBI Taxonomy" id="449393"/>
    <lineage>
        <taxon>unclassified sequences</taxon>
        <taxon>metagenomes</taxon>
        <taxon>ecological metagenomes</taxon>
    </lineage>
</organism>
<keyword evidence="3" id="KW-1133">Transmembrane helix</keyword>
<reference evidence="5" key="1">
    <citation type="submission" date="2020-05" db="EMBL/GenBank/DDBJ databases">
        <authorList>
            <person name="Chiriac C."/>
            <person name="Salcher M."/>
            <person name="Ghai R."/>
            <person name="Kavagutti S V."/>
        </authorList>
    </citation>
    <scope>NUCLEOTIDE SEQUENCE</scope>
</reference>
<keyword evidence="2" id="KW-0186">Copper</keyword>
<dbReference type="InterPro" id="IPR007348">
    <property type="entry name" value="CopC_dom"/>
</dbReference>
<sequence>MRLKTSLALALLATVMFAFPAKGHDQLIDIEPASQAVLTEGSFEAKLTFNNPLLVVEGETNAELSTKPVGSDEWVSHEIVVMDSVLTAQINLSEAGDYDLRWKVVSSDGHPISGESTFTLELEASQPQDTESPILIAPAPIQEQGSGDSMVGFYIGLAMVILGVIFAPIGLMIRRRARKS</sequence>
<feature type="transmembrane region" description="Helical" evidence="3">
    <location>
        <begin position="151"/>
        <end position="173"/>
    </location>
</feature>
<keyword evidence="1" id="KW-0732">Signal</keyword>
<evidence type="ECO:0000256" key="2">
    <source>
        <dbReference type="ARBA" id="ARBA00023008"/>
    </source>
</evidence>
<evidence type="ECO:0000259" key="4">
    <source>
        <dbReference type="Pfam" id="PF04234"/>
    </source>
</evidence>
<dbReference type="Pfam" id="PF04234">
    <property type="entry name" value="CopC"/>
    <property type="match status" value="1"/>
</dbReference>
<dbReference type="EMBL" id="CAEZVT010000061">
    <property type="protein sequence ID" value="CAB4636364.1"/>
    <property type="molecule type" value="Genomic_DNA"/>
</dbReference>
<dbReference type="GO" id="GO:0005507">
    <property type="term" value="F:copper ion binding"/>
    <property type="evidence" value="ECO:0007669"/>
    <property type="project" value="InterPro"/>
</dbReference>
<dbReference type="GO" id="GO:0046688">
    <property type="term" value="P:response to copper ion"/>
    <property type="evidence" value="ECO:0007669"/>
    <property type="project" value="InterPro"/>
</dbReference>
<dbReference type="GO" id="GO:0042597">
    <property type="term" value="C:periplasmic space"/>
    <property type="evidence" value="ECO:0007669"/>
    <property type="project" value="InterPro"/>
</dbReference>
<evidence type="ECO:0000313" key="5">
    <source>
        <dbReference type="EMBL" id="CAB4636364.1"/>
    </source>
</evidence>
<evidence type="ECO:0000256" key="1">
    <source>
        <dbReference type="ARBA" id="ARBA00022729"/>
    </source>
</evidence>